<dbReference type="GO" id="GO:0035999">
    <property type="term" value="P:tetrahydrofolate interconversion"/>
    <property type="evidence" value="ECO:0007669"/>
    <property type="project" value="UniProtKB-UniPathway"/>
</dbReference>
<keyword evidence="5" id="KW-0285">Flavoprotein</keyword>
<keyword evidence="7 12" id="KW-0560">Oxidoreductase</keyword>
<comment type="pathway">
    <text evidence="2">One-carbon metabolism; tetrahydrofolate interconversion.</text>
</comment>
<gene>
    <name evidence="12" type="ORF">MNBD_NITROSPINAE01-109</name>
</gene>
<dbReference type="AlphaFoldDB" id="A0A3B1BW44"/>
<dbReference type="InterPro" id="IPR004620">
    <property type="entry name" value="MTHF_reductase_bac"/>
</dbReference>
<dbReference type="EC" id="1.5.1.54" evidence="11"/>
<dbReference type="CDD" id="cd00537">
    <property type="entry name" value="MTHFR"/>
    <property type="match status" value="1"/>
</dbReference>
<name>A0A3B1BW44_9ZZZZ</name>
<dbReference type="SUPFAM" id="SSF51730">
    <property type="entry name" value="FAD-linked oxidoreductase"/>
    <property type="match status" value="1"/>
</dbReference>
<evidence type="ECO:0000256" key="7">
    <source>
        <dbReference type="ARBA" id="ARBA00023002"/>
    </source>
</evidence>
<accession>A0A3B1BW44</accession>
<comment type="similarity">
    <text evidence="3">Belongs to the methylenetetrahydrofolate reductase family.</text>
</comment>
<dbReference type="EMBL" id="UOGC01000019">
    <property type="protein sequence ID" value="VAX15708.1"/>
    <property type="molecule type" value="Genomic_DNA"/>
</dbReference>
<dbReference type="Pfam" id="PF02219">
    <property type="entry name" value="MTHFR"/>
    <property type="match status" value="1"/>
</dbReference>
<dbReference type="UniPathway" id="UPA00193"/>
<evidence type="ECO:0000256" key="1">
    <source>
        <dbReference type="ARBA" id="ARBA00001974"/>
    </source>
</evidence>
<keyword evidence="8" id="KW-0520">NAD</keyword>
<comment type="cofactor">
    <cofactor evidence="1">
        <name>FAD</name>
        <dbReference type="ChEBI" id="CHEBI:57692"/>
    </cofactor>
</comment>
<dbReference type="InterPro" id="IPR003171">
    <property type="entry name" value="Mehydrof_redctse-like"/>
</dbReference>
<evidence type="ECO:0000256" key="5">
    <source>
        <dbReference type="ARBA" id="ARBA00022630"/>
    </source>
</evidence>
<dbReference type="NCBIfam" id="TIGR00676">
    <property type="entry name" value="fadh2"/>
    <property type="match status" value="1"/>
</dbReference>
<sequence length="290" mass="31546">MQIKDRIAKEKGFVSLEFFPPKEKEAWPSFFSEVEKLKRINPLFVSVTYGAGGGTQAGTLDIVTRLKKEHGLEPMAHLTCVGASEKSLHGFLSSLEKAGILNILALGGDKPQNAGDSFVENEKFKYASDLVGFMRKHYADFGVGVAAYPEKHPTAVSAEDDLGRLKNKLDIGGDFAVTQLFFDNELYFDFVKRAKKIGIEKPVIPGVMPILSLKRIKRIISMCGASIPAGLMAKLNEADKKGGDSAVEKVGIEHAIAQARDLLDNGAPGVHLYTLNKADLCLSLYDGLMS</sequence>
<evidence type="ECO:0000256" key="9">
    <source>
        <dbReference type="ARBA" id="ARBA00023167"/>
    </source>
</evidence>
<evidence type="ECO:0000256" key="2">
    <source>
        <dbReference type="ARBA" id="ARBA00004777"/>
    </source>
</evidence>
<dbReference type="GO" id="GO:0071949">
    <property type="term" value="F:FAD binding"/>
    <property type="evidence" value="ECO:0007669"/>
    <property type="project" value="TreeGrafter"/>
</dbReference>
<dbReference type="PANTHER" id="PTHR45754">
    <property type="entry name" value="METHYLENETETRAHYDROFOLATE REDUCTASE"/>
    <property type="match status" value="1"/>
</dbReference>
<evidence type="ECO:0000256" key="10">
    <source>
        <dbReference type="ARBA" id="ARBA00034478"/>
    </source>
</evidence>
<keyword evidence="4" id="KW-0028">Amino-acid biosynthesis</keyword>
<proteinExistence type="inferred from homology"/>
<evidence type="ECO:0000256" key="3">
    <source>
        <dbReference type="ARBA" id="ARBA00006743"/>
    </source>
</evidence>
<dbReference type="GO" id="GO:0106312">
    <property type="term" value="F:methylenetetrahydrofolate reductase (NADH) activity"/>
    <property type="evidence" value="ECO:0007669"/>
    <property type="project" value="UniProtKB-EC"/>
</dbReference>
<evidence type="ECO:0000256" key="4">
    <source>
        <dbReference type="ARBA" id="ARBA00022605"/>
    </source>
</evidence>
<dbReference type="InterPro" id="IPR029041">
    <property type="entry name" value="FAD-linked_oxidoreductase-like"/>
</dbReference>
<evidence type="ECO:0000256" key="8">
    <source>
        <dbReference type="ARBA" id="ARBA00023027"/>
    </source>
</evidence>
<protein>
    <recommendedName>
        <fullName evidence="11">methylenetetrahydrofolate reductase (NADH)</fullName>
        <ecNumber evidence="11">1.5.1.54</ecNumber>
    </recommendedName>
</protein>
<organism evidence="12">
    <name type="scientific">hydrothermal vent metagenome</name>
    <dbReference type="NCBI Taxonomy" id="652676"/>
    <lineage>
        <taxon>unclassified sequences</taxon>
        <taxon>metagenomes</taxon>
        <taxon>ecological metagenomes</taxon>
    </lineage>
</organism>
<dbReference type="GO" id="GO:0005829">
    <property type="term" value="C:cytosol"/>
    <property type="evidence" value="ECO:0007669"/>
    <property type="project" value="InterPro"/>
</dbReference>
<keyword evidence="9" id="KW-0486">Methionine biosynthesis</keyword>
<dbReference type="PANTHER" id="PTHR45754:SF3">
    <property type="entry name" value="METHYLENETETRAHYDROFOLATE REDUCTASE (NADPH)"/>
    <property type="match status" value="1"/>
</dbReference>
<keyword evidence="6" id="KW-0274">FAD</keyword>
<reference evidence="12" key="1">
    <citation type="submission" date="2018-06" db="EMBL/GenBank/DDBJ databases">
        <authorList>
            <person name="Zhirakovskaya E."/>
        </authorList>
    </citation>
    <scope>NUCLEOTIDE SEQUENCE</scope>
</reference>
<dbReference type="Gene3D" id="3.20.20.220">
    <property type="match status" value="1"/>
</dbReference>
<evidence type="ECO:0000256" key="6">
    <source>
        <dbReference type="ARBA" id="ARBA00022827"/>
    </source>
</evidence>
<comment type="pathway">
    <text evidence="10">Amino-acid biosynthesis; L-methionine biosynthesis via de novo pathway.</text>
</comment>
<evidence type="ECO:0000313" key="12">
    <source>
        <dbReference type="EMBL" id="VAX15708.1"/>
    </source>
</evidence>
<dbReference type="GO" id="GO:0009086">
    <property type="term" value="P:methionine biosynthetic process"/>
    <property type="evidence" value="ECO:0007669"/>
    <property type="project" value="UniProtKB-KW"/>
</dbReference>
<evidence type="ECO:0000256" key="11">
    <source>
        <dbReference type="ARBA" id="ARBA00034529"/>
    </source>
</evidence>